<dbReference type="EMBL" id="FNTC01000002">
    <property type="protein sequence ID" value="SEC08088.1"/>
    <property type="molecule type" value="Genomic_DNA"/>
</dbReference>
<evidence type="ECO:0000313" key="3">
    <source>
        <dbReference type="Proteomes" id="UP000198542"/>
    </source>
</evidence>
<reference evidence="3" key="1">
    <citation type="submission" date="2016-10" db="EMBL/GenBank/DDBJ databases">
        <authorList>
            <person name="Varghese N."/>
            <person name="Submissions S."/>
        </authorList>
    </citation>
    <scope>NUCLEOTIDE SEQUENCE [LARGE SCALE GENOMIC DNA]</scope>
    <source>
        <strain evidence="3">BS3660</strain>
    </source>
</reference>
<dbReference type="RefSeq" id="WP_090454364.1">
    <property type="nucleotide sequence ID" value="NZ_FNTC01000002.1"/>
</dbReference>
<keyword evidence="3" id="KW-1185">Reference proteome</keyword>
<proteinExistence type="predicted"/>
<evidence type="ECO:0000313" key="2">
    <source>
        <dbReference type="EMBL" id="SEC08088.1"/>
    </source>
</evidence>
<protein>
    <submittedName>
        <fullName evidence="2">Uncharacterized protein</fullName>
    </submittedName>
</protein>
<dbReference type="AlphaFoldDB" id="A0A231GPK6"/>
<name>A0A231GPK6_PSEJE</name>
<evidence type="ECO:0000256" key="1">
    <source>
        <dbReference type="SAM" id="Coils"/>
    </source>
</evidence>
<accession>A0A231GPK6</accession>
<feature type="coiled-coil region" evidence="1">
    <location>
        <begin position="130"/>
        <end position="171"/>
    </location>
</feature>
<gene>
    <name evidence="2" type="ORF">SAMN04490187_3094</name>
</gene>
<keyword evidence="1" id="KW-0175">Coiled coil</keyword>
<organism evidence="2 3">
    <name type="scientific">Pseudomonas jessenii</name>
    <dbReference type="NCBI Taxonomy" id="77298"/>
    <lineage>
        <taxon>Bacteria</taxon>
        <taxon>Pseudomonadati</taxon>
        <taxon>Pseudomonadota</taxon>
        <taxon>Gammaproteobacteria</taxon>
        <taxon>Pseudomonadales</taxon>
        <taxon>Pseudomonadaceae</taxon>
        <taxon>Pseudomonas</taxon>
    </lineage>
</organism>
<dbReference type="Proteomes" id="UP000198542">
    <property type="component" value="Unassembled WGS sequence"/>
</dbReference>
<sequence length="249" mass="27874">MPSPNNFESTPKVFYRPIDVAIRWCNLMAYETTILSATSFSPPTLAKLFPQWPCLHETIEIIRDAIVNHELPYGVLGITVAPGTPTDCNLTTIRHTDLKSWMTHHYPEQRPAFLFGPSKSDEKTMSIGTYLTLRADKDALEIELKNTKNTIQIMMDDIRNLKSERENLNTLIDLNSPINEQNKGSLLIIIGALIETILGSTQSGRRHSIFDSQAAIVDSITAHYHGVQGLSKRTLDAKFAAARRSLPKS</sequence>